<dbReference type="EC" id="2.1.1.-" evidence="3"/>
<dbReference type="Gene3D" id="3.40.50.150">
    <property type="entry name" value="Vaccinia Virus protein VP39"/>
    <property type="match status" value="1"/>
</dbReference>
<dbReference type="Pfam" id="PF08241">
    <property type="entry name" value="Methyltransf_11"/>
    <property type="match status" value="1"/>
</dbReference>
<reference evidence="4" key="1">
    <citation type="journal article" date="2019" name="Int. J. Syst. Evol. Microbiol.">
        <title>The Global Catalogue of Microorganisms (GCM) 10K type strain sequencing project: providing services to taxonomists for standard genome sequencing and annotation.</title>
        <authorList>
            <consortium name="The Broad Institute Genomics Platform"/>
            <consortium name="The Broad Institute Genome Sequencing Center for Infectious Disease"/>
            <person name="Wu L."/>
            <person name="Ma J."/>
        </authorList>
    </citation>
    <scope>NUCLEOTIDE SEQUENCE [LARGE SCALE GENOMIC DNA]</scope>
    <source>
        <strain evidence="4">CCUG 63830</strain>
    </source>
</reference>
<dbReference type="Proteomes" id="UP001596317">
    <property type="component" value="Unassembled WGS sequence"/>
</dbReference>
<accession>A0ABW1ZKR2</accession>
<feature type="region of interest" description="Disordered" evidence="1">
    <location>
        <begin position="273"/>
        <end position="312"/>
    </location>
</feature>
<keyword evidence="3" id="KW-0489">Methyltransferase</keyword>
<keyword evidence="3" id="KW-0808">Transferase</keyword>
<comment type="caution">
    <text evidence="3">The sequence shown here is derived from an EMBL/GenBank/DDBJ whole genome shotgun (WGS) entry which is preliminary data.</text>
</comment>
<dbReference type="InterPro" id="IPR013216">
    <property type="entry name" value="Methyltransf_11"/>
</dbReference>
<dbReference type="PANTHER" id="PTHR43591:SF24">
    <property type="entry name" value="2-METHOXY-6-POLYPRENYL-1,4-BENZOQUINOL METHYLASE, MITOCHONDRIAL"/>
    <property type="match status" value="1"/>
</dbReference>
<evidence type="ECO:0000313" key="3">
    <source>
        <dbReference type="EMBL" id="MFC6661423.1"/>
    </source>
</evidence>
<evidence type="ECO:0000259" key="2">
    <source>
        <dbReference type="Pfam" id="PF08241"/>
    </source>
</evidence>
<dbReference type="RefSeq" id="WP_224610601.1">
    <property type="nucleotide sequence ID" value="NZ_JAIQXV010000015.1"/>
</dbReference>
<dbReference type="GO" id="GO:0008168">
    <property type="term" value="F:methyltransferase activity"/>
    <property type="evidence" value="ECO:0007669"/>
    <property type="project" value="UniProtKB-KW"/>
</dbReference>
<name>A0ABW1ZKR2_9DEIO</name>
<dbReference type="InterPro" id="IPR029063">
    <property type="entry name" value="SAM-dependent_MTases_sf"/>
</dbReference>
<dbReference type="GO" id="GO:0032259">
    <property type="term" value="P:methylation"/>
    <property type="evidence" value="ECO:0007669"/>
    <property type="project" value="UniProtKB-KW"/>
</dbReference>
<dbReference type="CDD" id="cd02440">
    <property type="entry name" value="AdoMet_MTases"/>
    <property type="match status" value="1"/>
</dbReference>
<evidence type="ECO:0000256" key="1">
    <source>
        <dbReference type="SAM" id="MobiDB-lite"/>
    </source>
</evidence>
<proteinExistence type="predicted"/>
<evidence type="ECO:0000313" key="4">
    <source>
        <dbReference type="Proteomes" id="UP001596317"/>
    </source>
</evidence>
<dbReference type="SUPFAM" id="SSF53335">
    <property type="entry name" value="S-adenosyl-L-methionine-dependent methyltransferases"/>
    <property type="match status" value="1"/>
</dbReference>
<organism evidence="3 4">
    <name type="scientific">Deinococcus multiflagellatus</name>
    <dbReference type="NCBI Taxonomy" id="1656887"/>
    <lineage>
        <taxon>Bacteria</taxon>
        <taxon>Thermotogati</taxon>
        <taxon>Deinococcota</taxon>
        <taxon>Deinococci</taxon>
        <taxon>Deinococcales</taxon>
        <taxon>Deinococcaceae</taxon>
        <taxon>Deinococcus</taxon>
    </lineage>
</organism>
<feature type="domain" description="Methyltransferase type 11" evidence="2">
    <location>
        <begin position="45"/>
        <end position="142"/>
    </location>
</feature>
<sequence length="312" mass="33284">MTEISAYYGQDREHDRLTRGLGTVEFVRTVELLGRFLPPAPATVVDVGAGAGAYARELLGQGYVVHALDAMPGHVERLRADPTLVRLASVTLGDGRRLPYPDNEADAALLLGPLYHLPAAADRAQALAEARRVLKPGGRVVVAAISRAAAIAGDFSRLDIDEAYARPIRETAYDTGVYRNPEGRPGFFTTAYFHHPHELAAEVQAAGFAGVEVRAIEGPANLLRDPEQALADPARREGILRALRQVEREGGVAGHQPASAGGGDRAGLKRWFVRLDQGAGSTQNTPPRPRRGLSTNGSPVAFSAARSSPPGW</sequence>
<dbReference type="PANTHER" id="PTHR43591">
    <property type="entry name" value="METHYLTRANSFERASE"/>
    <property type="match status" value="1"/>
</dbReference>
<protein>
    <submittedName>
        <fullName evidence="3">Class I SAM-dependent methyltransferase</fullName>
        <ecNumber evidence="3">2.1.1.-</ecNumber>
    </submittedName>
</protein>
<dbReference type="EMBL" id="JBHSWB010000001">
    <property type="protein sequence ID" value="MFC6661423.1"/>
    <property type="molecule type" value="Genomic_DNA"/>
</dbReference>
<gene>
    <name evidence="3" type="ORF">ACFP90_14515</name>
</gene>
<keyword evidence="4" id="KW-1185">Reference proteome</keyword>